<keyword evidence="2" id="KW-1185">Reference proteome</keyword>
<reference evidence="2" key="1">
    <citation type="journal article" date="2011" name="Nature">
        <title>Genome sequence and analysis of the tuber crop potato.</title>
        <authorList>
            <consortium name="The Potato Genome Sequencing Consortium"/>
        </authorList>
    </citation>
    <scope>NUCLEOTIDE SEQUENCE [LARGE SCALE GENOMIC DNA]</scope>
    <source>
        <strain evidence="2">cv. DM1-3 516 R44</strain>
    </source>
</reference>
<dbReference type="AlphaFoldDB" id="M1B9R7"/>
<dbReference type="EnsemblPlants" id="PGSC0003DMT400040336">
    <property type="protein sequence ID" value="PGSC0003DMT400040336"/>
    <property type="gene ID" value="PGSC0003DMG400015616"/>
</dbReference>
<proteinExistence type="predicted"/>
<dbReference type="InParanoid" id="M1B9R7"/>
<dbReference type="HOGENOM" id="CLU_2927189_0_0_1"/>
<dbReference type="Gramene" id="PGSC0003DMT400040336">
    <property type="protein sequence ID" value="PGSC0003DMT400040336"/>
    <property type="gene ID" value="PGSC0003DMG400015616"/>
</dbReference>
<organism evidence="1 2">
    <name type="scientific">Solanum tuberosum</name>
    <name type="common">Potato</name>
    <dbReference type="NCBI Taxonomy" id="4113"/>
    <lineage>
        <taxon>Eukaryota</taxon>
        <taxon>Viridiplantae</taxon>
        <taxon>Streptophyta</taxon>
        <taxon>Embryophyta</taxon>
        <taxon>Tracheophyta</taxon>
        <taxon>Spermatophyta</taxon>
        <taxon>Magnoliopsida</taxon>
        <taxon>eudicotyledons</taxon>
        <taxon>Gunneridae</taxon>
        <taxon>Pentapetalae</taxon>
        <taxon>asterids</taxon>
        <taxon>lamiids</taxon>
        <taxon>Solanales</taxon>
        <taxon>Solanaceae</taxon>
        <taxon>Solanoideae</taxon>
        <taxon>Solaneae</taxon>
        <taxon>Solanum</taxon>
    </lineage>
</organism>
<protein>
    <submittedName>
        <fullName evidence="1">Uncharacterized protein</fullName>
    </submittedName>
</protein>
<evidence type="ECO:0000313" key="2">
    <source>
        <dbReference type="Proteomes" id="UP000011115"/>
    </source>
</evidence>
<reference evidence="1" key="2">
    <citation type="submission" date="2015-06" db="UniProtKB">
        <authorList>
            <consortium name="EnsemblPlants"/>
        </authorList>
    </citation>
    <scope>IDENTIFICATION</scope>
    <source>
        <strain evidence="1">DM1-3 516 R44</strain>
    </source>
</reference>
<dbReference type="Proteomes" id="UP000011115">
    <property type="component" value="Unassembled WGS sequence"/>
</dbReference>
<evidence type="ECO:0000313" key="1">
    <source>
        <dbReference type="EnsemblPlants" id="PGSC0003DMT400040336"/>
    </source>
</evidence>
<dbReference type="PaxDb" id="4113-PGSC0003DMT400040336"/>
<sequence>MRSLYTLPVISEDLPQGRLGVQVDLVVSLKTHSYCICTGLVGGDVVIPASCQFYPVEVSHH</sequence>
<accession>M1B9R7</accession>
<name>M1B9R7_SOLTU</name>